<gene>
    <name evidence="6" type="ORF">BS47DRAFT_883110</name>
</gene>
<organism evidence="6 7">
    <name type="scientific">Hydnum rufescens UP504</name>
    <dbReference type="NCBI Taxonomy" id="1448309"/>
    <lineage>
        <taxon>Eukaryota</taxon>
        <taxon>Fungi</taxon>
        <taxon>Dikarya</taxon>
        <taxon>Basidiomycota</taxon>
        <taxon>Agaricomycotina</taxon>
        <taxon>Agaricomycetes</taxon>
        <taxon>Cantharellales</taxon>
        <taxon>Hydnaceae</taxon>
        <taxon>Hydnum</taxon>
    </lineage>
</organism>
<dbReference type="GO" id="GO:0007189">
    <property type="term" value="P:adenylate cyclase-activating G protein-coupled receptor signaling pathway"/>
    <property type="evidence" value="ECO:0007669"/>
    <property type="project" value="TreeGrafter"/>
</dbReference>
<keyword evidence="4 5" id="KW-0472">Membrane</keyword>
<evidence type="ECO:0000256" key="4">
    <source>
        <dbReference type="ARBA" id="ARBA00023136"/>
    </source>
</evidence>
<keyword evidence="2 5" id="KW-0812">Transmembrane</keyword>
<evidence type="ECO:0000256" key="1">
    <source>
        <dbReference type="ARBA" id="ARBA00004141"/>
    </source>
</evidence>
<keyword evidence="7" id="KW-1185">Reference proteome</keyword>
<dbReference type="GO" id="GO:0004930">
    <property type="term" value="F:G protein-coupled receptor activity"/>
    <property type="evidence" value="ECO:0007669"/>
    <property type="project" value="TreeGrafter"/>
</dbReference>
<dbReference type="PANTHER" id="PTHR23112">
    <property type="entry name" value="G PROTEIN-COUPLED RECEPTOR 157-RELATED"/>
    <property type="match status" value="1"/>
</dbReference>
<name>A0A9P6AYR5_9AGAM</name>
<proteinExistence type="predicted"/>
<dbReference type="SUPFAM" id="SSF81321">
    <property type="entry name" value="Family A G protein-coupled receptor-like"/>
    <property type="match status" value="1"/>
</dbReference>
<comment type="subcellular location">
    <subcellularLocation>
        <location evidence="1">Membrane</location>
        <topology evidence="1">Multi-pass membrane protein</topology>
    </subcellularLocation>
</comment>
<feature type="transmembrane region" description="Helical" evidence="5">
    <location>
        <begin position="198"/>
        <end position="220"/>
    </location>
</feature>
<sequence length="321" mass="36197">MAMLMDSIQAIGNILCVRWAFDGKVTEGPYCTTQAVIKQIGEGGVSWFTTSVAIMTFVQTMFPGKLNPSQARRLAVAMIVWTFLFLFLIIIIPAITIPHYYGDAGAWCWITYTSGEVSRLKIGSEYGYLWLAATVSFVLYGIIVVNWLREATMKRDHRRHREAISMAWYPIAYTAEVFPISLVRFLEWNSKGPRPQRGFLILAAILFASSGAINVLLWLLTGRRFGFSDPHEGDERDKEEDPRRESYMTYMVSSVPGRMLSPVSGGMVSPGRRGLHFRAATAGGEWHFSQPSFPEDPPVVHRGYITEPYEWMPPREGEPGP</sequence>
<feature type="transmembrane region" description="Helical" evidence="5">
    <location>
        <begin position="74"/>
        <end position="97"/>
    </location>
</feature>
<evidence type="ECO:0000313" key="7">
    <source>
        <dbReference type="Proteomes" id="UP000886523"/>
    </source>
</evidence>
<dbReference type="GO" id="GO:0005886">
    <property type="term" value="C:plasma membrane"/>
    <property type="evidence" value="ECO:0007669"/>
    <property type="project" value="TreeGrafter"/>
</dbReference>
<dbReference type="AlphaFoldDB" id="A0A9P6AYR5"/>
<accession>A0A9P6AYR5</accession>
<dbReference type="Proteomes" id="UP000886523">
    <property type="component" value="Unassembled WGS sequence"/>
</dbReference>
<dbReference type="Gene3D" id="1.20.1070.10">
    <property type="entry name" value="Rhodopsin 7-helix transmembrane proteins"/>
    <property type="match status" value="1"/>
</dbReference>
<feature type="transmembrane region" description="Helical" evidence="5">
    <location>
        <begin position="128"/>
        <end position="148"/>
    </location>
</feature>
<evidence type="ECO:0000256" key="2">
    <source>
        <dbReference type="ARBA" id="ARBA00022692"/>
    </source>
</evidence>
<comment type="caution">
    <text evidence="6">The sequence shown here is derived from an EMBL/GenBank/DDBJ whole genome shotgun (WGS) entry which is preliminary data.</text>
</comment>
<evidence type="ECO:0000256" key="3">
    <source>
        <dbReference type="ARBA" id="ARBA00022989"/>
    </source>
</evidence>
<reference evidence="6" key="1">
    <citation type="journal article" date="2020" name="Nat. Commun.">
        <title>Large-scale genome sequencing of mycorrhizal fungi provides insights into the early evolution of symbiotic traits.</title>
        <authorList>
            <person name="Miyauchi S."/>
            <person name="Kiss E."/>
            <person name="Kuo A."/>
            <person name="Drula E."/>
            <person name="Kohler A."/>
            <person name="Sanchez-Garcia M."/>
            <person name="Morin E."/>
            <person name="Andreopoulos B."/>
            <person name="Barry K.W."/>
            <person name="Bonito G."/>
            <person name="Buee M."/>
            <person name="Carver A."/>
            <person name="Chen C."/>
            <person name="Cichocki N."/>
            <person name="Clum A."/>
            <person name="Culley D."/>
            <person name="Crous P.W."/>
            <person name="Fauchery L."/>
            <person name="Girlanda M."/>
            <person name="Hayes R.D."/>
            <person name="Keri Z."/>
            <person name="LaButti K."/>
            <person name="Lipzen A."/>
            <person name="Lombard V."/>
            <person name="Magnuson J."/>
            <person name="Maillard F."/>
            <person name="Murat C."/>
            <person name="Nolan M."/>
            <person name="Ohm R.A."/>
            <person name="Pangilinan J."/>
            <person name="Pereira M.F."/>
            <person name="Perotto S."/>
            <person name="Peter M."/>
            <person name="Pfister S."/>
            <person name="Riley R."/>
            <person name="Sitrit Y."/>
            <person name="Stielow J.B."/>
            <person name="Szollosi G."/>
            <person name="Zifcakova L."/>
            <person name="Stursova M."/>
            <person name="Spatafora J.W."/>
            <person name="Tedersoo L."/>
            <person name="Vaario L.M."/>
            <person name="Yamada A."/>
            <person name="Yan M."/>
            <person name="Wang P."/>
            <person name="Xu J."/>
            <person name="Bruns T."/>
            <person name="Baldrian P."/>
            <person name="Vilgalys R."/>
            <person name="Dunand C."/>
            <person name="Henrissat B."/>
            <person name="Grigoriev I.V."/>
            <person name="Hibbett D."/>
            <person name="Nagy L.G."/>
            <person name="Martin F.M."/>
        </authorList>
    </citation>
    <scope>NUCLEOTIDE SEQUENCE</scope>
    <source>
        <strain evidence="6">UP504</strain>
    </source>
</reference>
<evidence type="ECO:0000313" key="6">
    <source>
        <dbReference type="EMBL" id="KAF9514274.1"/>
    </source>
</evidence>
<dbReference type="EMBL" id="MU128962">
    <property type="protein sequence ID" value="KAF9514274.1"/>
    <property type="molecule type" value="Genomic_DNA"/>
</dbReference>
<protein>
    <submittedName>
        <fullName evidence="6">Uncharacterized protein</fullName>
    </submittedName>
</protein>
<keyword evidence="3 5" id="KW-1133">Transmembrane helix</keyword>
<dbReference type="PANTHER" id="PTHR23112:SF37">
    <property type="entry name" value="G PROTEIN-COUPLED RECEPTOR GPR1"/>
    <property type="match status" value="1"/>
</dbReference>
<dbReference type="OrthoDB" id="100006at2759"/>
<evidence type="ECO:0000256" key="5">
    <source>
        <dbReference type="SAM" id="Phobius"/>
    </source>
</evidence>
<feature type="transmembrane region" description="Helical" evidence="5">
    <location>
        <begin position="168"/>
        <end position="186"/>
    </location>
</feature>